<keyword evidence="1" id="KW-0813">Transport</keyword>
<proteinExistence type="predicted"/>
<keyword evidence="2" id="KW-0547">Nucleotide-binding</keyword>
<evidence type="ECO:0000256" key="2">
    <source>
        <dbReference type="ARBA" id="ARBA00022741"/>
    </source>
</evidence>
<name>A0A831RNH9_9GAMM</name>
<evidence type="ECO:0000256" key="3">
    <source>
        <dbReference type="ARBA" id="ARBA00022840"/>
    </source>
</evidence>
<dbReference type="EMBL" id="DRKP01000105">
    <property type="protein sequence ID" value="HEB96601.1"/>
    <property type="molecule type" value="Genomic_DNA"/>
</dbReference>
<dbReference type="AlphaFoldDB" id="A0A831RNH9"/>
<dbReference type="InterPro" id="IPR003593">
    <property type="entry name" value="AAA+_ATPase"/>
</dbReference>
<comment type="caution">
    <text evidence="5">The sequence shown here is derived from an EMBL/GenBank/DDBJ whole genome shotgun (WGS) entry which is preliminary data.</text>
</comment>
<dbReference type="SUPFAM" id="SSF52540">
    <property type="entry name" value="P-loop containing nucleoside triphosphate hydrolases"/>
    <property type="match status" value="1"/>
</dbReference>
<dbReference type="InterPro" id="IPR015854">
    <property type="entry name" value="ABC_transpr_LolD-like"/>
</dbReference>
<dbReference type="InterPro" id="IPR027417">
    <property type="entry name" value="P-loop_NTPase"/>
</dbReference>
<reference evidence="5" key="1">
    <citation type="journal article" date="2020" name="mSystems">
        <title>Genome- and Community-Level Interaction Insights into Carbon Utilization and Element Cycling Functions of Hydrothermarchaeota in Hydrothermal Sediment.</title>
        <authorList>
            <person name="Zhou Z."/>
            <person name="Liu Y."/>
            <person name="Xu W."/>
            <person name="Pan J."/>
            <person name="Luo Z.H."/>
            <person name="Li M."/>
        </authorList>
    </citation>
    <scope>NUCLEOTIDE SEQUENCE [LARGE SCALE GENOMIC DNA]</scope>
    <source>
        <strain evidence="5">HyVt-443</strain>
    </source>
</reference>
<organism evidence="5">
    <name type="scientific">Sedimenticola thiotaurini</name>
    <dbReference type="NCBI Taxonomy" id="1543721"/>
    <lineage>
        <taxon>Bacteria</taxon>
        <taxon>Pseudomonadati</taxon>
        <taxon>Pseudomonadota</taxon>
        <taxon>Gammaproteobacteria</taxon>
        <taxon>Chromatiales</taxon>
        <taxon>Sedimenticolaceae</taxon>
        <taxon>Sedimenticola</taxon>
    </lineage>
</organism>
<dbReference type="GO" id="GO:0005524">
    <property type="term" value="F:ATP binding"/>
    <property type="evidence" value="ECO:0007669"/>
    <property type="project" value="UniProtKB-KW"/>
</dbReference>
<dbReference type="Proteomes" id="UP000886251">
    <property type="component" value="Unassembled WGS sequence"/>
</dbReference>
<evidence type="ECO:0000256" key="1">
    <source>
        <dbReference type="ARBA" id="ARBA00022448"/>
    </source>
</evidence>
<dbReference type="Gene3D" id="3.40.50.300">
    <property type="entry name" value="P-loop containing nucleotide triphosphate hydrolases"/>
    <property type="match status" value="1"/>
</dbReference>
<dbReference type="Pfam" id="PF00005">
    <property type="entry name" value="ABC_tran"/>
    <property type="match status" value="1"/>
</dbReference>
<dbReference type="GO" id="GO:0022857">
    <property type="term" value="F:transmembrane transporter activity"/>
    <property type="evidence" value="ECO:0007669"/>
    <property type="project" value="TreeGrafter"/>
</dbReference>
<dbReference type="CDD" id="cd03255">
    <property type="entry name" value="ABC_MJ0796_LolCDE_FtsE"/>
    <property type="match status" value="1"/>
</dbReference>
<dbReference type="PROSITE" id="PS50893">
    <property type="entry name" value="ABC_TRANSPORTER_2"/>
    <property type="match status" value="1"/>
</dbReference>
<dbReference type="InterPro" id="IPR003439">
    <property type="entry name" value="ABC_transporter-like_ATP-bd"/>
</dbReference>
<evidence type="ECO:0000259" key="4">
    <source>
        <dbReference type="PROSITE" id="PS50893"/>
    </source>
</evidence>
<dbReference type="GO" id="GO:0005886">
    <property type="term" value="C:plasma membrane"/>
    <property type="evidence" value="ECO:0007669"/>
    <property type="project" value="TreeGrafter"/>
</dbReference>
<dbReference type="InterPro" id="IPR017911">
    <property type="entry name" value="MacB-like_ATP-bd"/>
</dbReference>
<sequence length="247" mass="27195">MARSDSTPAIRIEDLSKTYGSGSSAVQALKHATMHVMPGEVVGLLGASGSGKTTLLQCLGAIIDPTGGRMMLDDEVIFDGEWKVPDRRTLRRDRIGFVFQRPYLIPFLDVLENVAILPMLQGRSHRAARERAMELLETLGIADRAGMRVEQLSGGQQQRVAIARALANHPPIILADEPTAPLDSHRAMSVMQLLHRMAERSDTAIIVVTHDENIIPVFRRLYRLRDGILHEEQGEGRPIVVEAAATV</sequence>
<dbReference type="PROSITE" id="PS00211">
    <property type="entry name" value="ABC_TRANSPORTER_1"/>
    <property type="match status" value="1"/>
</dbReference>
<dbReference type="PANTHER" id="PTHR24220">
    <property type="entry name" value="IMPORT ATP-BINDING PROTEIN"/>
    <property type="match status" value="1"/>
</dbReference>
<dbReference type="InterPro" id="IPR017871">
    <property type="entry name" value="ABC_transporter-like_CS"/>
</dbReference>
<dbReference type="SMART" id="SM00382">
    <property type="entry name" value="AAA"/>
    <property type="match status" value="1"/>
</dbReference>
<gene>
    <name evidence="5" type="ORF">ENI96_09260</name>
</gene>
<feature type="domain" description="ABC transporter" evidence="4">
    <location>
        <begin position="10"/>
        <end position="247"/>
    </location>
</feature>
<keyword evidence="3 5" id="KW-0067">ATP-binding</keyword>
<evidence type="ECO:0000313" key="5">
    <source>
        <dbReference type="EMBL" id="HEB96601.1"/>
    </source>
</evidence>
<accession>A0A831RNH9</accession>
<dbReference type="PANTHER" id="PTHR24220:SF86">
    <property type="entry name" value="ABC TRANSPORTER ABCH.1"/>
    <property type="match status" value="1"/>
</dbReference>
<protein>
    <submittedName>
        <fullName evidence="5">ABC transporter ATP-binding protein</fullName>
    </submittedName>
</protein>
<dbReference type="GO" id="GO:0016887">
    <property type="term" value="F:ATP hydrolysis activity"/>
    <property type="evidence" value="ECO:0007669"/>
    <property type="project" value="InterPro"/>
</dbReference>